<sequence length="1480" mass="168390">MMDDEDFPRGGVRPKKALKRKEDDNLFSTTTKPKPKKAKKAKKSQSESDDSFHSCLQISETLSYRSMKPDMIILACIKKIKDVSMEIELPGLTFGQIKIINISDSFTKYLTENNNEEILTLLPQMFSVGQMILIKILNIENRDQGTHIQCTLNPRDINSGKFHNSFPEGLLVWAAVTSELEHGYRMDIGVNNCRAFLPFKNVDKNQKLLIGQPLWCVVTKCDSSEAAATIQLSCRTDRLKKCKILDIDSLHNLIPGMQVDVLVETVKHTGLYGKFLNNFFAYIDEGQLEKSVSKYEEGNLLTAYVLYTDHITKITYLTMFDMDKVPTPKYKQGDILVGEVISKAPKGIYLSLPSKEKCFVTNKRLLLCFPKKYNDSDLSDSLKLKFVVGSRHSCRILAYNNITRSYIGTMEQKIIREQYFTHADLKPGQLVEGVIEEIGERGLVVRVGRVKCFVPNFYLSNVAYTENIKKKFKEGRAVKARVLVIIKENVILTLKSEQVMDDRCLTDLANAKRGDRYPCVVVKTYPEGARVSFYSDVQGWLSNKYLDEEKNDKKPDPQQLFFRGQVINPWILGANKDVILSLRPPKDFGFLKIGEKIDGVISKITKDNLFIKTLKGKYVGVVPVNHLSETINLCPTLINTYAVGDKINNLMCIDNTISPNILSKREYLAITRTPKFRIKKLDKLKSGHLVRCTYVSQSNKGIYVRPLISDYPEKVLIKIEDLLEGSDLPKFGPNQAIVAKVKQIQQDPKSVSLTAKLAEVFDNKVESVIGLFTQHMQDIKTIRTMGKEKKWDLYEYEPGETVLCIVTKLGESGGCVVRLPNGLNGLVPAALCTDVKVGDKLSGVFLTQNFDSEYVVVSLKPEISERINKQQDGLITCTNLLWCRSEILLICKTFAIALLKQTGGNGQLVYLPTFLHENDFKGSCTEYYQEGSLRVTLCGQFENYLIGLSRRQFLYLNKHSTPEKKYSIKNNHIKEPSKEQNTIDGDTVHDVTESEVEFVEEEVSGEEEIMHSESESDGNLEESDDDQEEEESDDDQEEVESDDDQEEEERDDDEIKQEIDSIEDELELEDDSEDEESSSDEETESKGESINTADHSDEPEDGSDEDVEMNEEDTSETTNNARPSNVKVQNKMTIKKFSSIDSITGPLPVVSGMNSFFNVDVSEEQDVSSDDEVEETTVKKKKLSPAERAQLAKEEEERLRKIEKELADPTKAPESAEHFDRLLLASPNSSKLWVQYMSFHVAATEFEKARAVAKRALENINYTYVEERLNIWITLLNFENTYGTKESFDKVFEEAVKCNDDLKIYLETIRILAESGKIADMEEKIKKVRNKHKQNSHMWTEVAKTYYQLNKFKDARNLKDAALKSITIKKIQLDIIVQFALMEFNYGEPDYGSAIFETMLSSDPKKVTIWTMYVDQLVKKGKIDEARQVLDRSVTQHLPVKSLKTLFLKYKAFEETHGNPETVQEVKEKVKELMSKISTK</sequence>
<dbReference type="Proteomes" id="UP001153709">
    <property type="component" value="Chromosome 1"/>
</dbReference>
<evidence type="ECO:0000256" key="1">
    <source>
        <dbReference type="ARBA" id="ARBA00004604"/>
    </source>
</evidence>
<dbReference type="EMBL" id="OU898276">
    <property type="protein sequence ID" value="CAG9826347.1"/>
    <property type="molecule type" value="Genomic_DNA"/>
</dbReference>
<dbReference type="GO" id="GO:0003723">
    <property type="term" value="F:RNA binding"/>
    <property type="evidence" value="ECO:0007669"/>
    <property type="project" value="TreeGrafter"/>
</dbReference>
<dbReference type="InterPro" id="IPR045209">
    <property type="entry name" value="Rrp5"/>
</dbReference>
<dbReference type="Gene3D" id="1.25.40.10">
    <property type="entry name" value="Tetratricopeptide repeat domain"/>
    <property type="match status" value="1"/>
</dbReference>
<feature type="compositionally biased region" description="Basic and acidic residues" evidence="7">
    <location>
        <begin position="966"/>
        <end position="978"/>
    </location>
</feature>
<feature type="domain" description="S1 motif" evidence="8">
    <location>
        <begin position="594"/>
        <end position="647"/>
    </location>
</feature>
<evidence type="ECO:0000256" key="2">
    <source>
        <dbReference type="ARBA" id="ARBA00022517"/>
    </source>
</evidence>
<dbReference type="GO" id="GO:0032040">
    <property type="term" value="C:small-subunit processome"/>
    <property type="evidence" value="ECO:0007669"/>
    <property type="project" value="TreeGrafter"/>
</dbReference>
<evidence type="ECO:0000256" key="5">
    <source>
        <dbReference type="ARBA" id="ARBA00023242"/>
    </source>
</evidence>
<dbReference type="SMART" id="SM00316">
    <property type="entry name" value="S1"/>
    <property type="match status" value="8"/>
</dbReference>
<keyword evidence="5" id="KW-0539">Nucleus</keyword>
<dbReference type="InterPro" id="IPR003107">
    <property type="entry name" value="HAT"/>
</dbReference>
<feature type="region of interest" description="Disordered" evidence="7">
    <location>
        <begin position="1"/>
        <end position="46"/>
    </location>
</feature>
<dbReference type="PANTHER" id="PTHR23270:SF10">
    <property type="entry name" value="PROTEIN RRP5 HOMOLOG"/>
    <property type="match status" value="1"/>
</dbReference>
<keyword evidence="2" id="KW-0690">Ribosome biogenesis</keyword>
<evidence type="ECO:0000256" key="6">
    <source>
        <dbReference type="ARBA" id="ARBA00073619"/>
    </source>
</evidence>
<feature type="region of interest" description="Disordered" evidence="7">
    <location>
        <begin position="966"/>
        <end position="988"/>
    </location>
</feature>
<organism evidence="9 10">
    <name type="scientific">Diabrotica balteata</name>
    <name type="common">Banded cucumber beetle</name>
    <dbReference type="NCBI Taxonomy" id="107213"/>
    <lineage>
        <taxon>Eukaryota</taxon>
        <taxon>Metazoa</taxon>
        <taxon>Ecdysozoa</taxon>
        <taxon>Arthropoda</taxon>
        <taxon>Hexapoda</taxon>
        <taxon>Insecta</taxon>
        <taxon>Pterygota</taxon>
        <taxon>Neoptera</taxon>
        <taxon>Endopterygota</taxon>
        <taxon>Coleoptera</taxon>
        <taxon>Polyphaga</taxon>
        <taxon>Cucujiformia</taxon>
        <taxon>Chrysomeloidea</taxon>
        <taxon>Chrysomelidae</taxon>
        <taxon>Galerucinae</taxon>
        <taxon>Diabroticina</taxon>
        <taxon>Diabroticites</taxon>
        <taxon>Diabrotica</taxon>
    </lineage>
</organism>
<feature type="domain" description="S1 motif" evidence="8">
    <location>
        <begin position="799"/>
        <end position="860"/>
    </location>
</feature>
<evidence type="ECO:0000313" key="9">
    <source>
        <dbReference type="EMBL" id="CAG9826347.1"/>
    </source>
</evidence>
<accession>A0A9N9X664</accession>
<dbReference type="GO" id="GO:0006364">
    <property type="term" value="P:rRNA processing"/>
    <property type="evidence" value="ECO:0007669"/>
    <property type="project" value="UniProtKB-KW"/>
</dbReference>
<dbReference type="FunFam" id="2.40.50.140:FF:000196">
    <property type="entry name" value="rRNA biogenesis protein RRP5"/>
    <property type="match status" value="1"/>
</dbReference>
<dbReference type="InterPro" id="IPR055430">
    <property type="entry name" value="HAT_Syf1_CNRKL1_C"/>
</dbReference>
<dbReference type="InterPro" id="IPR003029">
    <property type="entry name" value="S1_domain"/>
</dbReference>
<protein>
    <recommendedName>
        <fullName evidence="6">rRNA biogenesis protein RRP5</fullName>
    </recommendedName>
</protein>
<feature type="domain" description="S1 motif" evidence="8">
    <location>
        <begin position="428"/>
        <end position="495"/>
    </location>
</feature>
<proteinExistence type="predicted"/>
<evidence type="ECO:0000313" key="10">
    <source>
        <dbReference type="Proteomes" id="UP001153709"/>
    </source>
</evidence>
<dbReference type="SUPFAM" id="SSF50249">
    <property type="entry name" value="Nucleic acid-binding proteins"/>
    <property type="match status" value="4"/>
</dbReference>
<feature type="compositionally biased region" description="Basic residues" evidence="7">
    <location>
        <begin position="33"/>
        <end position="43"/>
    </location>
</feature>
<keyword evidence="10" id="KW-1185">Reference proteome</keyword>
<feature type="compositionally biased region" description="Acidic residues" evidence="7">
    <location>
        <begin position="1163"/>
        <end position="1175"/>
    </location>
</feature>
<feature type="region of interest" description="Disordered" evidence="7">
    <location>
        <begin position="1000"/>
        <end position="1127"/>
    </location>
</feature>
<keyword evidence="3" id="KW-0698">rRNA processing</keyword>
<feature type="compositionally biased region" description="Acidic residues" evidence="7">
    <location>
        <begin position="1015"/>
        <end position="1083"/>
    </location>
</feature>
<dbReference type="PROSITE" id="PS50126">
    <property type="entry name" value="S1"/>
    <property type="match status" value="4"/>
</dbReference>
<name>A0A9N9X664_DIABA</name>
<feature type="domain" description="S1 motif" evidence="8">
    <location>
        <begin position="169"/>
        <end position="235"/>
    </location>
</feature>
<evidence type="ECO:0000259" key="8">
    <source>
        <dbReference type="PROSITE" id="PS50126"/>
    </source>
</evidence>
<dbReference type="Pfam" id="PF00575">
    <property type="entry name" value="S1"/>
    <property type="match status" value="1"/>
</dbReference>
<comment type="subcellular location">
    <subcellularLocation>
        <location evidence="1">Nucleus</location>
        <location evidence="1">Nucleolus</location>
    </subcellularLocation>
</comment>
<keyword evidence="4" id="KW-0677">Repeat</keyword>
<dbReference type="Pfam" id="PF23231">
    <property type="entry name" value="HAT_Syf1_CNRKL1_C"/>
    <property type="match status" value="1"/>
</dbReference>
<dbReference type="OrthoDB" id="412781at2759"/>
<evidence type="ECO:0000256" key="4">
    <source>
        <dbReference type="ARBA" id="ARBA00022737"/>
    </source>
</evidence>
<dbReference type="PANTHER" id="PTHR23270">
    <property type="entry name" value="PROGRAMMED CELL DEATH PROTEIN 11 PRE-RRNA PROCESSING PROTEIN RRP5"/>
    <property type="match status" value="1"/>
</dbReference>
<feature type="compositionally biased region" description="Acidic residues" evidence="7">
    <location>
        <begin position="1097"/>
        <end position="1115"/>
    </location>
</feature>
<evidence type="ECO:0000256" key="3">
    <source>
        <dbReference type="ARBA" id="ARBA00022552"/>
    </source>
</evidence>
<dbReference type="SMART" id="SM00386">
    <property type="entry name" value="HAT"/>
    <property type="match status" value="4"/>
</dbReference>
<feature type="region of interest" description="Disordered" evidence="7">
    <location>
        <begin position="1163"/>
        <end position="1195"/>
    </location>
</feature>
<evidence type="ECO:0000256" key="7">
    <source>
        <dbReference type="SAM" id="MobiDB-lite"/>
    </source>
</evidence>
<feature type="compositionally biased region" description="Polar residues" evidence="7">
    <location>
        <begin position="1116"/>
        <end position="1127"/>
    </location>
</feature>
<gene>
    <name evidence="9" type="ORF">DIABBA_LOCUS472</name>
</gene>
<dbReference type="Gene3D" id="2.40.50.140">
    <property type="entry name" value="Nucleic acid-binding proteins"/>
    <property type="match status" value="2"/>
</dbReference>
<dbReference type="SUPFAM" id="SSF48452">
    <property type="entry name" value="TPR-like"/>
    <property type="match status" value="2"/>
</dbReference>
<reference evidence="9" key="1">
    <citation type="submission" date="2022-01" db="EMBL/GenBank/DDBJ databases">
        <authorList>
            <person name="King R."/>
        </authorList>
    </citation>
    <scope>NUCLEOTIDE SEQUENCE</scope>
</reference>
<dbReference type="InterPro" id="IPR011990">
    <property type="entry name" value="TPR-like_helical_dom_sf"/>
</dbReference>
<dbReference type="InterPro" id="IPR012340">
    <property type="entry name" value="NA-bd_OB-fold"/>
</dbReference>